<feature type="domain" description="Domain of unknown function at the cortex 1" evidence="1">
    <location>
        <begin position="434"/>
        <end position="615"/>
    </location>
</feature>
<dbReference type="Pfam" id="PF08588">
    <property type="entry name" value="Duc1"/>
    <property type="match status" value="2"/>
</dbReference>
<name>A0AAF0EJ34_9BASI</name>
<evidence type="ECO:0000313" key="2">
    <source>
        <dbReference type="EMBL" id="WFD26850.1"/>
    </source>
</evidence>
<keyword evidence="3" id="KW-1185">Reference proteome</keyword>
<dbReference type="InterPro" id="IPR013965">
    <property type="entry name" value="DASH_Dad3"/>
</dbReference>
<proteinExistence type="predicted"/>
<reference evidence="2" key="1">
    <citation type="submission" date="2023-03" db="EMBL/GenBank/DDBJ databases">
        <title>Mating type loci evolution in Malassezia.</title>
        <authorList>
            <person name="Coelho M.A."/>
        </authorList>
    </citation>
    <scope>NUCLEOTIDE SEQUENCE</scope>
    <source>
        <strain evidence="2">CBS 9557</strain>
    </source>
</reference>
<protein>
    <recommendedName>
        <fullName evidence="1">Domain of unknown function at the cortex 1 domain-containing protein</fullName>
    </recommendedName>
</protein>
<dbReference type="GO" id="GO:0008608">
    <property type="term" value="P:attachment of spindle microtubules to kinetochore"/>
    <property type="evidence" value="ECO:0007669"/>
    <property type="project" value="InterPro"/>
</dbReference>
<evidence type="ECO:0000259" key="1">
    <source>
        <dbReference type="Pfam" id="PF08588"/>
    </source>
</evidence>
<evidence type="ECO:0000313" key="3">
    <source>
        <dbReference type="Proteomes" id="UP001213623"/>
    </source>
</evidence>
<dbReference type="AlphaFoldDB" id="A0AAF0EJ34"/>
<sequence>MTSADMPTSQPFQNPYEGHSALSSSEKMLLGEYARLAATVRRVAALSVKLSNNTQHANTLHDLRAIERKMGLVLTLFKASVWAIVMQESDLEEAELDEQTGAPFEPLMETSEEAYEGRRAGGGAPLHQVTCTETADPCTAGDVDIPRHPMPHLEVKVGPDRFNMEPCRLNDTKHPHEINTEHFVGRVLVRILDAPGAKPGDPAREYFLDRSRRFCIQIEGRFKKPWTGDDILFGSDFDKFVPFPRAPFNAGMRVARMIDPCTFYEEHPPSGRPYIMSPYAACMNVFCAWPAPDRLDDAVVVEHEHGEKPSLAIEHQNEGDDCVPLERVTHSPDGFEVEKKRGWLSSLRSSKDTRETSKYWRFIGFRDDPRVKAYVEQHMATLPTAPSIPPSVIMPKAVRAAGPSVKAMQQGIDTRVMTGLGSSRKHDLVLTKKHFDRPHTPKLPVFLSSNLQNDTGEQYTIGTPGLTQTPDSEKSVRDGALSSLMTRMSMTPSPATSLSNQSTLDDLLGPWRFADPSADMVEDNAFIFTDTSVSVPKRRKHFADVKNRRSFVYDPNIVYGASFFSNLFDFTTFDLSIGPVHLNVHPFFTEMPIRYTLRAKSDENIVFCTISFQLVN</sequence>
<organism evidence="2 3">
    <name type="scientific">Malassezia nana</name>
    <dbReference type="NCBI Taxonomy" id="180528"/>
    <lineage>
        <taxon>Eukaryota</taxon>
        <taxon>Fungi</taxon>
        <taxon>Dikarya</taxon>
        <taxon>Basidiomycota</taxon>
        <taxon>Ustilaginomycotina</taxon>
        <taxon>Malasseziomycetes</taxon>
        <taxon>Malasseziales</taxon>
        <taxon>Malasseziaceae</taxon>
        <taxon>Malassezia</taxon>
    </lineage>
</organism>
<gene>
    <name evidence="2" type="ORF">MNAN1_001839</name>
</gene>
<dbReference type="GO" id="GO:0042729">
    <property type="term" value="C:DASH complex"/>
    <property type="evidence" value="ECO:0007669"/>
    <property type="project" value="InterPro"/>
</dbReference>
<dbReference type="PANTHER" id="PTHR34826:SF1">
    <property type="entry name" value="UPF0590 PROTEIN C594.01"/>
    <property type="match status" value="1"/>
</dbReference>
<dbReference type="InterPro" id="IPR013897">
    <property type="entry name" value="Duc1"/>
</dbReference>
<dbReference type="EMBL" id="CP119894">
    <property type="protein sequence ID" value="WFD26850.1"/>
    <property type="molecule type" value="Genomic_DNA"/>
</dbReference>
<feature type="domain" description="Domain of unknown function at the cortex 1" evidence="1">
    <location>
        <begin position="153"/>
        <end position="310"/>
    </location>
</feature>
<dbReference type="PANTHER" id="PTHR34826">
    <property type="entry name" value="UPF0590 PROTEIN C409.17C"/>
    <property type="match status" value="1"/>
</dbReference>
<accession>A0AAF0EJ34</accession>
<dbReference type="GO" id="GO:0072686">
    <property type="term" value="C:mitotic spindle"/>
    <property type="evidence" value="ECO:0007669"/>
    <property type="project" value="InterPro"/>
</dbReference>
<dbReference type="Proteomes" id="UP001213623">
    <property type="component" value="Chromosome 3"/>
</dbReference>
<dbReference type="Pfam" id="PF08656">
    <property type="entry name" value="DASH_Dad3"/>
    <property type="match status" value="1"/>
</dbReference>